<dbReference type="Gramene" id="TKW03028">
    <property type="protein sequence ID" value="TKW03028"/>
    <property type="gene ID" value="SEVIR_7G041200v2"/>
</dbReference>
<dbReference type="AlphaFoldDB" id="A0A4U6TKI4"/>
<accession>A0A4U6TKI4</accession>
<evidence type="ECO:0000313" key="2">
    <source>
        <dbReference type="EMBL" id="TKW03028.1"/>
    </source>
</evidence>
<feature type="domain" description="F-box" evidence="1">
    <location>
        <begin position="4"/>
        <end position="51"/>
    </location>
</feature>
<dbReference type="Proteomes" id="UP000298652">
    <property type="component" value="Chromosome 7"/>
</dbReference>
<dbReference type="OMA" id="GKSEMGV"/>
<protein>
    <recommendedName>
        <fullName evidence="1">F-box domain-containing protein</fullName>
    </recommendedName>
</protein>
<proteinExistence type="predicted"/>
<sequence>METTTEVAALPSDALSHVFCRLPARSLAEARSVCKAWRAIVDARALLLRRRKLLPHNVHGVFVNYIDHCRPHLFSRPSPVASSASYDKINNMLGFLPTYNNGDWWSVLDHCRGLVLCDIEQGCQLCVCNPATQRWALVPPRWQARARWRSYVSAYLTFDPAMSPHYEVILIPTVLEWPQPEPPGLQKARNQRRAFEVRLHGVDDAPFCLDEWLHFSSDVDEEEEEEGLGDEDMELSHVEDTCHLTEWPPTPWTLDVFSSRVGRWEERAFVRQGEPAGTVQDMLLDQPKPTCRGPRQRYAAYWQGALYVHCRGSFIAIRLSLLNNNYQVIKTPSDIQKNTSAKPYLGISEKGVYFGIAQKCQLRVWILNESRGQMEWILKYEDDLTHYAQHVRQYDGQMDGPWIVHDANDTDSVSEAMKQSSEWDSDSDDIFTIKAGSTDEEYYGAGYDILGFHPYKEVVFLADYFTVVAYHLKTSKVRYLGNSRPKSYYHSFTNDIYESFVYTPCMIGELNRGSTMKEKLNFHVNNRGVLMFERCHMWFIDIVSEFEC</sequence>
<dbReference type="Pfam" id="PF00646">
    <property type="entry name" value="F-box"/>
    <property type="match status" value="1"/>
</dbReference>
<name>A0A4U6TKI4_SETVI</name>
<dbReference type="Gene3D" id="1.20.1280.50">
    <property type="match status" value="1"/>
</dbReference>
<dbReference type="EMBL" id="CM016558">
    <property type="protein sequence ID" value="TKW03028.1"/>
    <property type="molecule type" value="Genomic_DNA"/>
</dbReference>
<gene>
    <name evidence="2" type="ORF">SEVIR_7G041200v2</name>
</gene>
<dbReference type="SMART" id="SM00256">
    <property type="entry name" value="FBOX"/>
    <property type="match status" value="1"/>
</dbReference>
<evidence type="ECO:0000313" key="3">
    <source>
        <dbReference type="Proteomes" id="UP000298652"/>
    </source>
</evidence>
<dbReference type="InterPro" id="IPR001810">
    <property type="entry name" value="F-box_dom"/>
</dbReference>
<evidence type="ECO:0000259" key="1">
    <source>
        <dbReference type="PROSITE" id="PS50181"/>
    </source>
</evidence>
<reference evidence="2" key="1">
    <citation type="submission" date="2019-03" db="EMBL/GenBank/DDBJ databases">
        <title>WGS assembly of Setaria viridis.</title>
        <authorList>
            <person name="Huang P."/>
            <person name="Jenkins J."/>
            <person name="Grimwood J."/>
            <person name="Barry K."/>
            <person name="Healey A."/>
            <person name="Mamidi S."/>
            <person name="Sreedasyam A."/>
            <person name="Shu S."/>
            <person name="Feldman M."/>
            <person name="Wu J."/>
            <person name="Yu Y."/>
            <person name="Chen C."/>
            <person name="Johnson J."/>
            <person name="Rokhsar D."/>
            <person name="Baxter I."/>
            <person name="Schmutz J."/>
            <person name="Brutnell T."/>
            <person name="Kellogg E."/>
        </authorList>
    </citation>
    <scope>NUCLEOTIDE SEQUENCE [LARGE SCALE GENOMIC DNA]</scope>
</reference>
<dbReference type="PROSITE" id="PS50181">
    <property type="entry name" value="FBOX"/>
    <property type="match status" value="1"/>
</dbReference>
<dbReference type="PANTHER" id="PTHR34591:SF21">
    <property type="entry name" value="F-BOX DOMAIN CONTAINING PROTEIN, EXPRESSED"/>
    <property type="match status" value="1"/>
</dbReference>
<keyword evidence="3" id="KW-1185">Reference proteome</keyword>
<dbReference type="InterPro" id="IPR036047">
    <property type="entry name" value="F-box-like_dom_sf"/>
</dbReference>
<dbReference type="SUPFAM" id="SSF81383">
    <property type="entry name" value="F-box domain"/>
    <property type="match status" value="1"/>
</dbReference>
<organism evidence="2 3">
    <name type="scientific">Setaria viridis</name>
    <name type="common">Green bristlegrass</name>
    <name type="synonym">Setaria italica subsp. viridis</name>
    <dbReference type="NCBI Taxonomy" id="4556"/>
    <lineage>
        <taxon>Eukaryota</taxon>
        <taxon>Viridiplantae</taxon>
        <taxon>Streptophyta</taxon>
        <taxon>Embryophyta</taxon>
        <taxon>Tracheophyta</taxon>
        <taxon>Spermatophyta</taxon>
        <taxon>Magnoliopsida</taxon>
        <taxon>Liliopsida</taxon>
        <taxon>Poales</taxon>
        <taxon>Poaceae</taxon>
        <taxon>PACMAD clade</taxon>
        <taxon>Panicoideae</taxon>
        <taxon>Panicodae</taxon>
        <taxon>Paniceae</taxon>
        <taxon>Cenchrinae</taxon>
        <taxon>Setaria</taxon>
    </lineage>
</organism>
<dbReference type="PANTHER" id="PTHR34591">
    <property type="entry name" value="OS03G0653100 PROTEIN-RELATED"/>
    <property type="match status" value="1"/>
</dbReference>